<evidence type="ECO:0000256" key="7">
    <source>
        <dbReference type="SAM" id="Phobius"/>
    </source>
</evidence>
<evidence type="ECO:0000256" key="4">
    <source>
        <dbReference type="ARBA" id="ARBA00022989"/>
    </source>
</evidence>
<dbReference type="OrthoDB" id="5963193at2759"/>
<keyword evidence="4 7" id="KW-1133">Transmembrane helix</keyword>
<dbReference type="EMBL" id="KZ819637">
    <property type="protein sequence ID" value="PWN89628.1"/>
    <property type="molecule type" value="Genomic_DNA"/>
</dbReference>
<sequence length="506" mass="54827">MGAALSIPFLGGGLISSLVGSCLTGLAFFCTSTAASAFFKSCNCQSSIATRVGFCLIFCLDALLAWLSLTRFVMDKLEDWSYQYLKLDCKDKDRCYGVLAVHRITFALALFHLIIGSLLIGVKDTRTKRAAIQNGWWGPKVLLWLVLTVLMFFIPHGFFVVWANYFSLIFACMFIVVGLVLLVDFAHTWSETCLDRWETTEAPFWKYTLIGSTLGMYAAVITVTGLLYGFFSGSGCGLNTFFITFNLILCLVVTALSVSPAVQESNPRSGLAQSSMVAAYCTYLIASAVMNHDNAQCNPITRGRGGAGAKKTTVVVGACFTFLAIAYSTSRAATQSKALVGRKRALANQSSTPPAGYGPLATHDSEDHQSSGGVTTEQPTRKEDLRIQALRAAVEAGSLPASALEEDDDGSEDGDVGSLGGGPGDEADDERNGTRYNYTFFHFIFAIAVCYTAMLLTDWRFVKLQGPSPEPTEEGGQVVFIGRSPTAMWMRVVSSWLCVGLYAWSL</sequence>
<feature type="region of interest" description="Disordered" evidence="6">
    <location>
        <begin position="345"/>
        <end position="382"/>
    </location>
</feature>
<feature type="transmembrane region" description="Helical" evidence="7">
    <location>
        <begin position="51"/>
        <end position="69"/>
    </location>
</feature>
<dbReference type="InterPro" id="IPR005016">
    <property type="entry name" value="TDE1/TMS"/>
</dbReference>
<feature type="transmembrane region" description="Helical" evidence="7">
    <location>
        <begin position="100"/>
        <end position="120"/>
    </location>
</feature>
<evidence type="ECO:0000256" key="3">
    <source>
        <dbReference type="ARBA" id="ARBA00022692"/>
    </source>
</evidence>
<feature type="non-terminal residue" evidence="8">
    <location>
        <position position="506"/>
    </location>
</feature>
<dbReference type="GO" id="GO:0016020">
    <property type="term" value="C:membrane"/>
    <property type="evidence" value="ECO:0007669"/>
    <property type="project" value="UniProtKB-SubCell"/>
</dbReference>
<feature type="compositionally biased region" description="Acidic residues" evidence="6">
    <location>
        <begin position="404"/>
        <end position="415"/>
    </location>
</feature>
<dbReference type="PANTHER" id="PTHR10383:SF9">
    <property type="entry name" value="SERINE INCORPORATOR, ISOFORM F"/>
    <property type="match status" value="1"/>
</dbReference>
<feature type="transmembrane region" description="Helical" evidence="7">
    <location>
        <begin position="440"/>
        <end position="462"/>
    </location>
</feature>
<accession>A0A316YLU1</accession>
<keyword evidence="9" id="KW-1185">Reference proteome</keyword>
<dbReference type="GeneID" id="37040470"/>
<feature type="transmembrane region" description="Helical" evidence="7">
    <location>
        <begin position="141"/>
        <end position="159"/>
    </location>
</feature>
<reference evidence="8 9" key="1">
    <citation type="journal article" date="2018" name="Mol. Biol. Evol.">
        <title>Broad Genomic Sampling Reveals a Smut Pathogenic Ancestry of the Fungal Clade Ustilaginomycotina.</title>
        <authorList>
            <person name="Kijpornyongpan T."/>
            <person name="Mondo S.J."/>
            <person name="Barry K."/>
            <person name="Sandor L."/>
            <person name="Lee J."/>
            <person name="Lipzen A."/>
            <person name="Pangilinan J."/>
            <person name="LaButti K."/>
            <person name="Hainaut M."/>
            <person name="Henrissat B."/>
            <person name="Grigoriev I.V."/>
            <person name="Spatafora J.W."/>
            <person name="Aime M.C."/>
        </authorList>
    </citation>
    <scope>NUCLEOTIDE SEQUENCE [LARGE SCALE GENOMIC DNA]</scope>
    <source>
        <strain evidence="8 9">MCA 4198</strain>
    </source>
</reference>
<evidence type="ECO:0000313" key="8">
    <source>
        <dbReference type="EMBL" id="PWN89628.1"/>
    </source>
</evidence>
<feature type="transmembrane region" description="Helical" evidence="7">
    <location>
        <begin position="270"/>
        <end position="292"/>
    </location>
</feature>
<dbReference type="PANTHER" id="PTHR10383">
    <property type="entry name" value="SERINE INCORPORATOR"/>
    <property type="match status" value="1"/>
</dbReference>
<dbReference type="Pfam" id="PF03348">
    <property type="entry name" value="Serinc"/>
    <property type="match status" value="1"/>
</dbReference>
<protein>
    <submittedName>
        <fullName evidence="8">TMS membrane protein/tumor differentially expressed protein</fullName>
    </submittedName>
</protein>
<evidence type="ECO:0000313" key="9">
    <source>
        <dbReference type="Proteomes" id="UP000245768"/>
    </source>
</evidence>
<feature type="transmembrane region" description="Helical" evidence="7">
    <location>
        <begin position="14"/>
        <end position="39"/>
    </location>
</feature>
<feature type="transmembrane region" description="Helical" evidence="7">
    <location>
        <begin position="207"/>
        <end position="231"/>
    </location>
</feature>
<evidence type="ECO:0000256" key="6">
    <source>
        <dbReference type="SAM" id="MobiDB-lite"/>
    </source>
</evidence>
<gene>
    <name evidence="8" type="ORF">FA10DRAFT_221726</name>
</gene>
<dbReference type="AlphaFoldDB" id="A0A316YLU1"/>
<keyword evidence="5 7" id="KW-0472">Membrane</keyword>
<feature type="transmembrane region" description="Helical" evidence="7">
    <location>
        <begin position="312"/>
        <end position="334"/>
    </location>
</feature>
<feature type="transmembrane region" description="Helical" evidence="7">
    <location>
        <begin position="488"/>
        <end position="505"/>
    </location>
</feature>
<dbReference type="RefSeq" id="XP_025376826.1">
    <property type="nucleotide sequence ID" value="XM_025518554.1"/>
</dbReference>
<dbReference type="STRING" id="215250.A0A316YLU1"/>
<feature type="region of interest" description="Disordered" evidence="6">
    <location>
        <begin position="398"/>
        <end position="431"/>
    </location>
</feature>
<dbReference type="InParanoid" id="A0A316YLU1"/>
<name>A0A316YLU1_9BASI</name>
<proteinExistence type="inferred from homology"/>
<feature type="transmembrane region" description="Helical" evidence="7">
    <location>
        <begin position="165"/>
        <end position="186"/>
    </location>
</feature>
<dbReference type="FunCoup" id="A0A316YLU1">
    <property type="interactions" value="274"/>
</dbReference>
<feature type="transmembrane region" description="Helical" evidence="7">
    <location>
        <begin position="237"/>
        <end position="258"/>
    </location>
</feature>
<evidence type="ECO:0000256" key="5">
    <source>
        <dbReference type="ARBA" id="ARBA00023136"/>
    </source>
</evidence>
<organism evidence="8 9">
    <name type="scientific">Acaromyces ingoldii</name>
    <dbReference type="NCBI Taxonomy" id="215250"/>
    <lineage>
        <taxon>Eukaryota</taxon>
        <taxon>Fungi</taxon>
        <taxon>Dikarya</taxon>
        <taxon>Basidiomycota</taxon>
        <taxon>Ustilaginomycotina</taxon>
        <taxon>Exobasidiomycetes</taxon>
        <taxon>Exobasidiales</taxon>
        <taxon>Cryptobasidiaceae</taxon>
        <taxon>Acaromyces</taxon>
    </lineage>
</organism>
<keyword evidence="3 7" id="KW-0812">Transmembrane</keyword>
<comment type="similarity">
    <text evidence="2">Belongs to the TDE1 family.</text>
</comment>
<comment type="subcellular location">
    <subcellularLocation>
        <location evidence="1">Membrane</location>
        <topology evidence="1">Multi-pass membrane protein</topology>
    </subcellularLocation>
</comment>
<dbReference type="Proteomes" id="UP000245768">
    <property type="component" value="Unassembled WGS sequence"/>
</dbReference>
<evidence type="ECO:0000256" key="1">
    <source>
        <dbReference type="ARBA" id="ARBA00004141"/>
    </source>
</evidence>
<evidence type="ECO:0000256" key="2">
    <source>
        <dbReference type="ARBA" id="ARBA00006665"/>
    </source>
</evidence>